<comment type="caution">
    <text evidence="3">The sequence shown here is derived from an EMBL/GenBank/DDBJ whole genome shotgun (WGS) entry which is preliminary data.</text>
</comment>
<accession>A0AAE3IT25</accession>
<evidence type="ECO:0000256" key="1">
    <source>
        <dbReference type="SAM" id="MobiDB-lite"/>
    </source>
</evidence>
<gene>
    <name evidence="3" type="ORF">OEV98_10145</name>
</gene>
<dbReference type="AlphaFoldDB" id="A0AAE3IT25"/>
<reference evidence="3" key="1">
    <citation type="submission" date="2022-10" db="EMBL/GenBank/DDBJ databases">
        <title>Description of Fervidibacillus gen. nov. in the family Fervidibacillaceae fam. nov. with two species, Fervidibacillus albus sp. nov., and Fervidibacillus halotolerans sp. nov., isolated from tidal flat sediments.</title>
        <authorList>
            <person name="Kwon K.K."/>
            <person name="Yang S.-H."/>
        </authorList>
    </citation>
    <scope>NUCLEOTIDE SEQUENCE</scope>
    <source>
        <strain evidence="3">JCM 19140</strain>
    </source>
</reference>
<keyword evidence="4" id="KW-1185">Reference proteome</keyword>
<proteinExistence type="predicted"/>
<sequence>MIEFLLNNPFLIVIIIGAITSFLGKSKQEKKGSATEPVKTFPPRTIQQETEQPLQKPSSTEQPVVQKKTVVEVVQKEKKAVMTESHSGLQSQQTAKTKALQKEMDHLQHVLTKKQATVATNIPTRNITKSNVVDGIIWSEILGPPRAKKPYHFSKNRG</sequence>
<protein>
    <submittedName>
        <fullName evidence="3">Uncharacterized protein</fullName>
    </submittedName>
</protein>
<feature type="region of interest" description="Disordered" evidence="1">
    <location>
        <begin position="27"/>
        <end position="67"/>
    </location>
</feature>
<evidence type="ECO:0000256" key="2">
    <source>
        <dbReference type="SAM" id="Phobius"/>
    </source>
</evidence>
<name>A0AAE3IT25_9BACI</name>
<dbReference type="EMBL" id="JAOUSF010000003">
    <property type="protein sequence ID" value="MCU9613921.1"/>
    <property type="molecule type" value="Genomic_DNA"/>
</dbReference>
<keyword evidence="2" id="KW-0812">Transmembrane</keyword>
<evidence type="ECO:0000313" key="4">
    <source>
        <dbReference type="Proteomes" id="UP001209318"/>
    </source>
</evidence>
<feature type="transmembrane region" description="Helical" evidence="2">
    <location>
        <begin position="6"/>
        <end position="24"/>
    </location>
</feature>
<dbReference type="Proteomes" id="UP001209318">
    <property type="component" value="Unassembled WGS sequence"/>
</dbReference>
<feature type="compositionally biased region" description="Polar residues" evidence="1">
    <location>
        <begin position="45"/>
        <end position="60"/>
    </location>
</feature>
<keyword evidence="2" id="KW-0472">Membrane</keyword>
<organism evidence="3 4">
    <name type="scientific">Perspicuibacillus lycopersici</name>
    <dbReference type="NCBI Taxonomy" id="1325689"/>
    <lineage>
        <taxon>Bacteria</taxon>
        <taxon>Bacillati</taxon>
        <taxon>Bacillota</taxon>
        <taxon>Bacilli</taxon>
        <taxon>Bacillales</taxon>
        <taxon>Bacillaceae</taxon>
        <taxon>Perspicuibacillus</taxon>
    </lineage>
</organism>
<dbReference type="RefSeq" id="WP_263073158.1">
    <property type="nucleotide sequence ID" value="NZ_JAOUSF010000003.1"/>
</dbReference>
<evidence type="ECO:0000313" key="3">
    <source>
        <dbReference type="EMBL" id="MCU9613921.1"/>
    </source>
</evidence>
<keyword evidence="2" id="KW-1133">Transmembrane helix</keyword>